<dbReference type="InterPro" id="IPR046230">
    <property type="entry name" value="DUF6263"/>
</dbReference>
<proteinExistence type="predicted"/>
<protein>
    <submittedName>
        <fullName evidence="1">Uncharacterized protein</fullName>
    </submittedName>
</protein>
<dbReference type="Pfam" id="PF19777">
    <property type="entry name" value="DUF6263"/>
    <property type="match status" value="1"/>
</dbReference>
<reference evidence="1" key="1">
    <citation type="submission" date="2018-05" db="EMBL/GenBank/DDBJ databases">
        <authorList>
            <person name="Lanie J.A."/>
            <person name="Ng W.-L."/>
            <person name="Kazmierczak K.M."/>
            <person name="Andrzejewski T.M."/>
            <person name="Davidsen T.M."/>
            <person name="Wayne K.J."/>
            <person name="Tettelin H."/>
            <person name="Glass J.I."/>
            <person name="Rusch D."/>
            <person name="Podicherti R."/>
            <person name="Tsui H.-C.T."/>
            <person name="Winkler M.E."/>
        </authorList>
    </citation>
    <scope>NUCLEOTIDE SEQUENCE</scope>
</reference>
<accession>A0A381R4D6</accession>
<gene>
    <name evidence="1" type="ORF">METZ01_LOCUS39470</name>
</gene>
<evidence type="ECO:0000313" key="1">
    <source>
        <dbReference type="EMBL" id="SUZ86616.1"/>
    </source>
</evidence>
<name>A0A381R4D6_9ZZZZ</name>
<dbReference type="EMBL" id="UINC01001691">
    <property type="protein sequence ID" value="SUZ86616.1"/>
    <property type="molecule type" value="Genomic_DNA"/>
</dbReference>
<dbReference type="AlphaFoldDB" id="A0A381R4D6"/>
<sequence length="280" mass="29933">MLKLGFQEGSQIVMQMTNRMEMSMPGGFSSQVMDQTVRMRQTVQSVDLSGDATLMVTTEHMRMEGIGPAGNQLYDSDTGDIPTDPAILGAAAMVGQSYSMVVGPDGTVKSVQGIEELVEAMRTSFPPEAAPMLDEMFNADILIEIAQQGIQILPTDRVSPGDSWQTSSTMPNPLLGEVTNNLTFVLDQVEERDGKTVALLSSTGEIVADAPDGLEGLPMEMDVDAEMTGSLIFELDRGLVLSSITTNKMTMTMSGPDGASMTMPMTTVTSLELVEYIPGG</sequence>
<organism evidence="1">
    <name type="scientific">marine metagenome</name>
    <dbReference type="NCBI Taxonomy" id="408172"/>
    <lineage>
        <taxon>unclassified sequences</taxon>
        <taxon>metagenomes</taxon>
        <taxon>ecological metagenomes</taxon>
    </lineage>
</organism>